<proteinExistence type="predicted"/>
<protein>
    <submittedName>
        <fullName evidence="3">Uncharacterized protein</fullName>
    </submittedName>
</protein>
<evidence type="ECO:0000256" key="1">
    <source>
        <dbReference type="SAM" id="Coils"/>
    </source>
</evidence>
<organism evidence="3 4">
    <name type="scientific">Zizania palustris</name>
    <name type="common">Northern wild rice</name>
    <dbReference type="NCBI Taxonomy" id="103762"/>
    <lineage>
        <taxon>Eukaryota</taxon>
        <taxon>Viridiplantae</taxon>
        <taxon>Streptophyta</taxon>
        <taxon>Embryophyta</taxon>
        <taxon>Tracheophyta</taxon>
        <taxon>Spermatophyta</taxon>
        <taxon>Magnoliopsida</taxon>
        <taxon>Liliopsida</taxon>
        <taxon>Poales</taxon>
        <taxon>Poaceae</taxon>
        <taxon>BOP clade</taxon>
        <taxon>Oryzoideae</taxon>
        <taxon>Oryzeae</taxon>
        <taxon>Zizaniinae</taxon>
        <taxon>Zizania</taxon>
    </lineage>
</organism>
<sequence length="228" mass="25997">MELVTSRCIRAGGFVVELRAMMRKIGYLLQLEFEGLEFAVGTDHHWRVTVLIPGGRTDLPTLEYGGKEGESFSLFYNTEHEEDTTIVHMARMMESMDDMYTLQGRESRKEIEAQGENLQRLERELEASQRQVAEQQRRILHLQSQVQPRRRTRVTARMSVPLPQEQQRFSVEIPKETGECAAIAPAPVPASTPQGDQPMGEDSEEPMEEEFFEESRTEGPLIGYTPAP</sequence>
<keyword evidence="4" id="KW-1185">Reference proteome</keyword>
<name>A0A8J5S750_ZIZPA</name>
<dbReference type="Proteomes" id="UP000729402">
    <property type="component" value="Unassembled WGS sequence"/>
</dbReference>
<gene>
    <name evidence="3" type="ORF">GUJ93_ZPchr0009g1609</name>
</gene>
<keyword evidence="1" id="KW-0175">Coiled coil</keyword>
<evidence type="ECO:0000313" key="4">
    <source>
        <dbReference type="Proteomes" id="UP000729402"/>
    </source>
</evidence>
<dbReference type="EMBL" id="JAAALK010000289">
    <property type="protein sequence ID" value="KAG8051324.1"/>
    <property type="molecule type" value="Genomic_DNA"/>
</dbReference>
<feature type="region of interest" description="Disordered" evidence="2">
    <location>
        <begin position="184"/>
        <end position="228"/>
    </location>
</feature>
<feature type="coiled-coil region" evidence="1">
    <location>
        <begin position="104"/>
        <end position="145"/>
    </location>
</feature>
<reference evidence="3" key="2">
    <citation type="submission" date="2021-02" db="EMBL/GenBank/DDBJ databases">
        <authorList>
            <person name="Kimball J.A."/>
            <person name="Haas M.W."/>
            <person name="Macchietto M."/>
            <person name="Kono T."/>
            <person name="Duquette J."/>
            <person name="Shao M."/>
        </authorList>
    </citation>
    <scope>NUCLEOTIDE SEQUENCE</scope>
    <source>
        <tissue evidence="3">Fresh leaf tissue</tissue>
    </source>
</reference>
<evidence type="ECO:0000256" key="2">
    <source>
        <dbReference type="SAM" id="MobiDB-lite"/>
    </source>
</evidence>
<comment type="caution">
    <text evidence="3">The sequence shown here is derived from an EMBL/GenBank/DDBJ whole genome shotgun (WGS) entry which is preliminary data.</text>
</comment>
<feature type="compositionally biased region" description="Acidic residues" evidence="2">
    <location>
        <begin position="199"/>
        <end position="212"/>
    </location>
</feature>
<dbReference type="AlphaFoldDB" id="A0A8J5S750"/>
<evidence type="ECO:0000313" key="3">
    <source>
        <dbReference type="EMBL" id="KAG8051324.1"/>
    </source>
</evidence>
<reference evidence="3" key="1">
    <citation type="journal article" date="2021" name="bioRxiv">
        <title>Whole Genome Assembly and Annotation of Northern Wild Rice, Zizania palustris L., Supports a Whole Genome Duplication in the Zizania Genus.</title>
        <authorList>
            <person name="Haas M."/>
            <person name="Kono T."/>
            <person name="Macchietto M."/>
            <person name="Millas R."/>
            <person name="McGilp L."/>
            <person name="Shao M."/>
            <person name="Duquette J."/>
            <person name="Hirsch C.N."/>
            <person name="Kimball J."/>
        </authorList>
    </citation>
    <scope>NUCLEOTIDE SEQUENCE</scope>
    <source>
        <tissue evidence="3">Fresh leaf tissue</tissue>
    </source>
</reference>
<accession>A0A8J5S750</accession>